<comment type="caution">
    <text evidence="19">The sequence shown here is derived from an EMBL/GenBank/DDBJ whole genome shotgun (WGS) entry which is preliminary data.</text>
</comment>
<evidence type="ECO:0000313" key="34">
    <source>
        <dbReference type="Proteomes" id="UP000350032"/>
    </source>
</evidence>
<dbReference type="RefSeq" id="WP_009929207.1">
    <property type="nucleotide sequence ID" value="NC_021824.1"/>
</dbReference>
<sequence>MKKVGRNELCPCGSGKKFKRCHLGVNEIDEDNMEDFVKTYKQLNKERRIKQCLYPEKSKCSDKIIRAHSIQNSKIIQRISENGNVYMNKAKPNNPFAVFTKWGRKEATTFTGFCDYHDKVVFQPIEDRDFELSNEQIFLHTYRCLVANMHDKQEQVKLGKSTTETFSLSSESSVGLLGLGNGLAVDDFLREKMILDKALINGDFDVVDSIVWEFDFPIQFAGSAFEAPTHDLKNRKIQSLETNDIIAHLFITIFPENDKSYCIISWLKNSKEILSELVEQIMGLSAKERKDYLNTTLVKNSDNLVFSPKLIERMSKDEEHYFGYTSQGAYLFEALLEAMDDELHIESKIPEVSDPGYDLFKQC</sequence>
<evidence type="ECO:0000313" key="46">
    <source>
        <dbReference type="Proteomes" id="UP000525850"/>
    </source>
</evidence>
<dbReference type="Pfam" id="PF02810">
    <property type="entry name" value="SEC-C"/>
    <property type="match status" value="1"/>
</dbReference>
<reference evidence="50 51" key="2">
    <citation type="journal article" date="2018" name="Genome Biol.">
        <title>SKESA: strategic k-mer extension for scrupulous assemblies.</title>
        <authorList>
            <person name="Souvorov A."/>
            <person name="Agarwala R."/>
            <person name="Lipman D.J."/>
        </authorList>
    </citation>
    <scope>NUCLEOTIDE SEQUENCE [LARGE SCALE GENOMIC DNA]</scope>
    <source>
        <strain evidence="25 51">CFIAFB20100120</strain>
        <strain evidence="27">CFIAFB20170037</strain>
        <strain evidence="26 50">CFIAFB20170045</strain>
    </source>
</reference>
<evidence type="ECO:0000313" key="27">
    <source>
        <dbReference type="EMBL" id="HAC0276271.1"/>
    </source>
</evidence>
<dbReference type="Proteomes" id="UP000540117">
    <property type="component" value="Unassembled WGS sequence"/>
</dbReference>
<dbReference type="EMBL" id="AACJYH010000012">
    <property type="protein sequence ID" value="EAK8898825.1"/>
    <property type="molecule type" value="Genomic_DNA"/>
</dbReference>
<evidence type="ECO:0000313" key="7">
    <source>
        <dbReference type="EMBL" id="EAG2088170.1"/>
    </source>
</evidence>
<evidence type="ECO:0000313" key="32">
    <source>
        <dbReference type="Proteomes" id="UP000344343"/>
    </source>
</evidence>
<evidence type="ECO:0000313" key="38">
    <source>
        <dbReference type="Proteomes" id="UP000389283"/>
    </source>
</evidence>
<dbReference type="EMBL" id="AAAKQF010000009">
    <property type="protein sequence ID" value="EAC9040964.1"/>
    <property type="molecule type" value="Genomic_DNA"/>
</dbReference>
<dbReference type="EMBL" id="AANDSR010000001">
    <property type="protein sequence ID" value="EDN9835145.1"/>
    <property type="molecule type" value="Genomic_DNA"/>
</dbReference>
<evidence type="ECO:0000313" key="11">
    <source>
        <dbReference type="EMBL" id="EAG4330019.1"/>
    </source>
</evidence>
<evidence type="ECO:0000313" key="1">
    <source>
        <dbReference type="EMBL" id="EAC4550885.1"/>
    </source>
</evidence>
<dbReference type="Proteomes" id="UP000852906">
    <property type="component" value="Unassembled WGS sequence"/>
</dbReference>
<evidence type="ECO:0000313" key="26">
    <source>
        <dbReference type="EMBL" id="HAC0012944.1"/>
    </source>
</evidence>
<dbReference type="EMBL" id="AAANYR010000001">
    <property type="protein sequence ID" value="EAD5785080.1"/>
    <property type="molecule type" value="Genomic_DNA"/>
</dbReference>
<evidence type="ECO:0000313" key="6">
    <source>
        <dbReference type="EMBL" id="EAD5785080.1"/>
    </source>
</evidence>
<evidence type="ECO:0000313" key="40">
    <source>
        <dbReference type="Proteomes" id="UP000410967"/>
    </source>
</evidence>
<dbReference type="Proteomes" id="UP000566721">
    <property type="component" value="Unassembled WGS sequence"/>
</dbReference>
<dbReference type="EMBL" id="AAHZFY010000057">
    <property type="protein sequence ID" value="ECB9515046.1"/>
    <property type="molecule type" value="Genomic_DNA"/>
</dbReference>
<accession>A0A5L0GB93</accession>
<dbReference type="Proteomes" id="UP000525850">
    <property type="component" value="Unassembled WGS sequence"/>
</dbReference>
<dbReference type="Proteomes" id="UP000364988">
    <property type="component" value="Unassembled WGS sequence"/>
</dbReference>
<dbReference type="SUPFAM" id="SSF103642">
    <property type="entry name" value="Sec-C motif"/>
    <property type="match status" value="1"/>
</dbReference>
<evidence type="ECO:0000313" key="31">
    <source>
        <dbReference type="Proteomes" id="UP000339309"/>
    </source>
</evidence>
<evidence type="ECO:0000313" key="42">
    <source>
        <dbReference type="Proteomes" id="UP000455569"/>
    </source>
</evidence>
<evidence type="ECO:0000313" key="39">
    <source>
        <dbReference type="Proteomes" id="UP000398321"/>
    </source>
</evidence>
<dbReference type="Proteomes" id="UP000844415">
    <property type="component" value="Unassembled WGS sequence"/>
</dbReference>
<evidence type="ECO:0000313" key="8">
    <source>
        <dbReference type="EMBL" id="EAG2243969.1"/>
    </source>
</evidence>
<dbReference type="EMBL" id="AAAMZD010000001">
    <property type="protein sequence ID" value="EAD3791296.1"/>
    <property type="molecule type" value="Genomic_DNA"/>
</dbReference>
<evidence type="ECO:0000313" key="25">
    <source>
        <dbReference type="EMBL" id="HAB8558711.1"/>
    </source>
</evidence>
<evidence type="ECO:0000313" key="16">
    <source>
        <dbReference type="EMBL" id="ECB9475111.1"/>
    </source>
</evidence>
<name>A0A5L0GB93_LISMN</name>
<evidence type="ECO:0000313" key="49">
    <source>
        <dbReference type="Proteomes" id="UP000566721"/>
    </source>
</evidence>
<evidence type="ECO:0000313" key="30">
    <source>
        <dbReference type="Proteomes" id="UP000337746"/>
    </source>
</evidence>
<evidence type="ECO:0000313" key="17">
    <source>
        <dbReference type="EMBL" id="ECB9515046.1"/>
    </source>
</evidence>
<evidence type="ECO:0000313" key="51">
    <source>
        <dbReference type="Proteomes" id="UP000844415"/>
    </source>
</evidence>
<dbReference type="Proteomes" id="UP000841146">
    <property type="component" value="Unassembled WGS sequence"/>
</dbReference>
<evidence type="ECO:0000313" key="12">
    <source>
        <dbReference type="EMBL" id="EAG6168386.1"/>
    </source>
</evidence>
<dbReference type="Proteomes" id="UP000350032">
    <property type="component" value="Unassembled WGS sequence"/>
</dbReference>
<evidence type="ECO:0000313" key="43">
    <source>
        <dbReference type="Proteomes" id="UP000467347"/>
    </source>
</evidence>
<dbReference type="EMBL" id="AANCRK010000001">
    <property type="protein sequence ID" value="EDN7714154.1"/>
    <property type="molecule type" value="Genomic_DNA"/>
</dbReference>
<dbReference type="Proteomes" id="UP000354255">
    <property type="component" value="Unassembled WGS sequence"/>
</dbReference>
<evidence type="ECO:0000313" key="4">
    <source>
        <dbReference type="EMBL" id="EAD3791296.1"/>
    </source>
</evidence>
<reference evidence="25" key="6">
    <citation type="submission" date="2020-01" db="EMBL/GenBank/DDBJ databases">
        <authorList>
            <consortium name="NCBI Pathogen Detection Project"/>
        </authorList>
    </citation>
    <scope>NUCLEOTIDE SEQUENCE</scope>
    <source>
        <strain evidence="25">CFIAFB20100120</strain>
        <strain evidence="27">CFIAFB20170037</strain>
        <strain evidence="26">CFIAFB20170045</strain>
    </source>
</reference>
<evidence type="ECO:0000313" key="41">
    <source>
        <dbReference type="Proteomes" id="UP000423131"/>
    </source>
</evidence>
<evidence type="ECO:0000313" key="52">
    <source>
        <dbReference type="Proteomes" id="UP000852906"/>
    </source>
</evidence>
<dbReference type="Proteomes" id="UP000549379">
    <property type="component" value="Unassembled WGS sequence"/>
</dbReference>
<reference evidence="28 52" key="1">
    <citation type="submission" date="2016-09" db="EMBL/GenBank/DDBJ databases">
        <title>100K Listeria isolates.</title>
        <authorList>
            <person name="Chen P."/>
            <person name="Weimer B.C."/>
            <person name="Kong N."/>
            <person name="Huang B."/>
        </authorList>
    </citation>
    <scope>NUCLEOTIDE SEQUENCE [LARGE SCALE GENOMIC DNA]</scope>
    <source>
        <strain evidence="28 52">BCW_2383</strain>
    </source>
</reference>
<evidence type="ECO:0000313" key="13">
    <source>
        <dbReference type="EMBL" id="EAK8898825.1"/>
    </source>
</evidence>
<dbReference type="EMBL" id="AAHZFN010000033">
    <property type="protein sequence ID" value="ECB9475111.1"/>
    <property type="molecule type" value="Genomic_DNA"/>
</dbReference>
<evidence type="ECO:0000313" key="5">
    <source>
        <dbReference type="EMBL" id="EAD5775709.1"/>
    </source>
</evidence>
<proteinExistence type="predicted"/>
<evidence type="ECO:0000313" key="37">
    <source>
        <dbReference type="Proteomes" id="UP000376505"/>
    </source>
</evidence>
<dbReference type="Proteomes" id="UP000331186">
    <property type="component" value="Unassembled WGS sequence"/>
</dbReference>
<reference evidence="19 36" key="5">
    <citation type="submission" date="2019-09" db="EMBL/GenBank/DDBJ databases">
        <authorList>
            <consortium name="GenomeTrakr network: Whole genome sequencing for foodborne pathogen traceback"/>
        </authorList>
    </citation>
    <scope>NUCLEOTIDE SEQUENCE [LARGE SCALE GENOMIC DNA]</scope>
    <source>
        <strain evidence="20">CDPHFDLB-FM19-02204-A</strain>
        <strain evidence="19 36">FLAG-55987</strain>
        <strain evidence="14 40">PHLUSALM00088</strain>
    </source>
</reference>
<dbReference type="Proteomes" id="UP000423131">
    <property type="component" value="Unassembled WGS sequence"/>
</dbReference>
<dbReference type="EMBL" id="MJTJ01000019">
    <property type="protein sequence ID" value="OET49108.1"/>
    <property type="molecule type" value="Genomic_DNA"/>
</dbReference>
<organism evidence="19 36">
    <name type="scientific">Listeria monocytogenes</name>
    <dbReference type="NCBI Taxonomy" id="1639"/>
    <lineage>
        <taxon>Bacteria</taxon>
        <taxon>Bacillati</taxon>
        <taxon>Bacillota</taxon>
        <taxon>Bacilli</taxon>
        <taxon>Bacillales</taxon>
        <taxon>Listeriaceae</taxon>
        <taxon>Listeria</taxon>
    </lineage>
</organism>
<dbReference type="Proteomes" id="UP000455569">
    <property type="component" value="Unassembled WGS sequence"/>
</dbReference>
<dbReference type="AlphaFoldDB" id="A0A5L0GB93"/>
<evidence type="ECO:0000313" key="44">
    <source>
        <dbReference type="Proteomes" id="UP000478704"/>
    </source>
</evidence>
<dbReference type="EMBL" id="AABBAW010000001">
    <property type="protein sequence ID" value="EAG2513707.1"/>
    <property type="molecule type" value="Genomic_DNA"/>
</dbReference>
<evidence type="ECO:0000313" key="15">
    <source>
        <dbReference type="EMBL" id="EAK9656976.1"/>
    </source>
</evidence>
<evidence type="ECO:0000313" key="14">
    <source>
        <dbReference type="EMBL" id="EAK9316055.1"/>
    </source>
</evidence>
<dbReference type="EMBL" id="AABAYG010000001">
    <property type="protein sequence ID" value="EAG2243969.1"/>
    <property type="molecule type" value="Genomic_DNA"/>
</dbReference>
<evidence type="ECO:0000313" key="47">
    <source>
        <dbReference type="Proteomes" id="UP000540117"/>
    </source>
</evidence>
<dbReference type="EMBL" id="AACKIA010000001">
    <property type="protein sequence ID" value="EAK9656976.1"/>
    <property type="molecule type" value="Genomic_DNA"/>
</dbReference>
<evidence type="ECO:0000313" key="35">
    <source>
        <dbReference type="Proteomes" id="UP000354255"/>
    </source>
</evidence>
<evidence type="ECO:0000313" key="3">
    <source>
        <dbReference type="EMBL" id="EAC9040964.1"/>
    </source>
</evidence>
<gene>
    <name evidence="1" type="ORF">ABZ57_00140</name>
    <name evidence="28" type="ORF">AJL21_12660</name>
    <name evidence="9" type="ORF">B1N52_00915</name>
    <name evidence="8" type="ORF">B1S26_00980</name>
    <name evidence="10" type="ORF">B5K54_15385</name>
    <name evidence="7" type="ORF">BCZ21_12935</name>
    <name evidence="15" type="ORF">BW786_00690</name>
    <name evidence="11" type="ORF">CAV64_01965</name>
    <name evidence="13" type="ORF">D7104_14065</name>
    <name evidence="12" type="ORF">DCT16_03170</name>
    <name evidence="2" type="ORF">DU018_15040</name>
    <name evidence="6" type="ORF">EX365_00725</name>
    <name evidence="5" type="ORF">EXZ73_15655</name>
    <name evidence="19" type="ORF">F6436_15920</name>
    <name evidence="20" type="ORF">F9653_13990</name>
    <name evidence="14" type="ORF">FA835_02930</name>
    <name evidence="17" type="ORF">FLQ97_15100</name>
    <name evidence="16" type="ORF">FLR03_15685</name>
    <name evidence="18" type="ORF">FNX40_10480</name>
    <name evidence="24" type="ORF">G3O21_003055</name>
    <name evidence="21" type="ORF">GCV82_10480</name>
    <name evidence="23" type="ORF">GJW51_00520</name>
    <name evidence="22" type="ORF">GQG13_03340</name>
    <name evidence="25" type="ORF">GYS09_15635</name>
    <name evidence="26" type="ORF">GYX23_08050</name>
    <name evidence="27" type="ORF">GYY14_12945</name>
    <name evidence="3" type="ORF">KV70_12150</name>
    <name evidence="4" type="ORF">UI29_00745</name>
</gene>
<evidence type="ECO:0000313" key="2">
    <source>
        <dbReference type="EMBL" id="EAC6549673.1"/>
    </source>
</evidence>
<dbReference type="Proteomes" id="UP000376505">
    <property type="component" value="Unassembled WGS sequence"/>
</dbReference>
<dbReference type="Proteomes" id="UP000339309">
    <property type="component" value="Unassembled WGS sequence"/>
</dbReference>
<dbReference type="EMBL" id="AAIAJJ010000005">
    <property type="protein sequence ID" value="ECC1557225.1"/>
    <property type="molecule type" value="Genomic_DNA"/>
</dbReference>
<evidence type="ECO:0000313" key="33">
    <source>
        <dbReference type="Proteomes" id="UP000345329"/>
    </source>
</evidence>
<dbReference type="Proteomes" id="UP000398321">
    <property type="component" value="Unassembled WGS sequence"/>
</dbReference>
<evidence type="ECO:0000313" key="45">
    <source>
        <dbReference type="Proteomes" id="UP000481141"/>
    </source>
</evidence>
<dbReference type="Proteomes" id="UP000345329">
    <property type="component" value="Unassembled WGS sequence"/>
</dbReference>
<dbReference type="EMBL" id="AABAWE010000007">
    <property type="protein sequence ID" value="EAG2088170.1"/>
    <property type="molecule type" value="Genomic_DNA"/>
</dbReference>
<dbReference type="EMBL" id="AAAJKI010000070">
    <property type="protein sequence ID" value="EAC6549673.1"/>
    <property type="molecule type" value="Genomic_DNA"/>
</dbReference>
<dbReference type="Proteomes" id="UP000344343">
    <property type="component" value="Unassembled WGS sequence"/>
</dbReference>
<dbReference type="Proteomes" id="UP000389283">
    <property type="component" value="Unassembled WGS sequence"/>
</dbReference>
<dbReference type="EMBL" id="DAAJCS010000005">
    <property type="protein sequence ID" value="HAC0012944.1"/>
    <property type="molecule type" value="Genomic_DNA"/>
</dbReference>
<dbReference type="EMBL" id="AANPAU010000019">
    <property type="protein sequence ID" value="EDP8515591.1"/>
    <property type="molecule type" value="Genomic_DNA"/>
</dbReference>
<dbReference type="EMBL" id="AAANYN010000045">
    <property type="protein sequence ID" value="EAD5775709.1"/>
    <property type="molecule type" value="Genomic_DNA"/>
</dbReference>
<evidence type="ECO:0000313" key="50">
    <source>
        <dbReference type="Proteomes" id="UP000841146"/>
    </source>
</evidence>
<evidence type="ECO:0000313" key="29">
    <source>
        <dbReference type="Proteomes" id="UP000331186"/>
    </source>
</evidence>
<dbReference type="Proteomes" id="UP000842809">
    <property type="component" value="Unassembled WGS sequence"/>
</dbReference>
<dbReference type="EMBL" id="DAAJFY010000011">
    <property type="protein sequence ID" value="HAC0276271.1"/>
    <property type="molecule type" value="Genomic_DNA"/>
</dbReference>
<evidence type="ECO:0000313" key="36">
    <source>
        <dbReference type="Proteomes" id="UP000364988"/>
    </source>
</evidence>
<evidence type="ECO:0000313" key="19">
    <source>
        <dbReference type="EMBL" id="ECY6545799.1"/>
    </source>
</evidence>
<evidence type="ECO:0000313" key="23">
    <source>
        <dbReference type="EMBL" id="EDN9835145.1"/>
    </source>
</evidence>
<evidence type="ECO:0000313" key="22">
    <source>
        <dbReference type="EMBL" id="EDN7714154.1"/>
    </source>
</evidence>
<dbReference type="EMBL" id="AABBYJ010000001">
    <property type="protein sequence ID" value="EAG4330019.1"/>
    <property type="molecule type" value="Genomic_DNA"/>
</dbReference>
<dbReference type="Proteomes" id="UP000481141">
    <property type="component" value="Unassembled WGS sequence"/>
</dbReference>
<dbReference type="InterPro" id="IPR004027">
    <property type="entry name" value="SEC_C_motif"/>
</dbReference>
<dbReference type="EMBL" id="DAAIJL010000026">
    <property type="protein sequence ID" value="HAB8558711.1"/>
    <property type="molecule type" value="Genomic_DNA"/>
</dbReference>
<evidence type="ECO:0000313" key="20">
    <source>
        <dbReference type="EMBL" id="EDB7791853.1"/>
    </source>
</evidence>
<dbReference type="EMBL" id="AAAIKW010000001">
    <property type="protein sequence ID" value="EAC4550885.1"/>
    <property type="molecule type" value="Genomic_DNA"/>
</dbReference>
<dbReference type="EMBL" id="AACKDQ010000004">
    <property type="protein sequence ID" value="EAK9316055.1"/>
    <property type="molecule type" value="Genomic_DNA"/>
</dbReference>
<dbReference type="Proteomes" id="UP000410967">
    <property type="component" value="Unassembled WGS sequence"/>
</dbReference>
<dbReference type="EMBL" id="AALEDS010000030">
    <property type="protein sequence ID" value="ECY6545799.1"/>
    <property type="molecule type" value="Genomic_DNA"/>
</dbReference>
<evidence type="ECO:0000313" key="24">
    <source>
        <dbReference type="EMBL" id="EDP8515591.1"/>
    </source>
</evidence>
<evidence type="ECO:0000313" key="21">
    <source>
        <dbReference type="EMBL" id="EDH0915572.1"/>
    </source>
</evidence>
<dbReference type="EMBL" id="AALOQI010000009">
    <property type="protein sequence ID" value="EDB7791853.1"/>
    <property type="molecule type" value="Genomic_DNA"/>
</dbReference>
<dbReference type="Proteomes" id="UP000478704">
    <property type="component" value="Unassembled WGS sequence"/>
</dbReference>
<protein>
    <submittedName>
        <fullName evidence="19">SEC-C domain-containing protein</fullName>
    </submittedName>
</protein>
<dbReference type="EMBL" id="AABBHO010000092">
    <property type="protein sequence ID" value="EAG2998666.1"/>
    <property type="molecule type" value="Genomic_DNA"/>
</dbReference>
<evidence type="ECO:0000313" key="9">
    <source>
        <dbReference type="EMBL" id="EAG2513707.1"/>
    </source>
</evidence>
<dbReference type="EMBL" id="AABCVX010000001">
    <property type="protein sequence ID" value="EAG6168386.1"/>
    <property type="molecule type" value="Genomic_DNA"/>
</dbReference>
<dbReference type="Proteomes" id="UP000467347">
    <property type="component" value="Unassembled WGS sequence"/>
</dbReference>
<evidence type="ECO:0000313" key="10">
    <source>
        <dbReference type="EMBL" id="EAG2998666.1"/>
    </source>
</evidence>
<evidence type="ECO:0000313" key="28">
    <source>
        <dbReference type="EMBL" id="OET49108.1"/>
    </source>
</evidence>
<dbReference type="EMBL" id="AAMGIV010000015">
    <property type="protein sequence ID" value="EDH0915572.1"/>
    <property type="molecule type" value="Genomic_DNA"/>
</dbReference>
<reference evidence="31 35" key="3">
    <citation type="submission" date="2018-06" db="EMBL/GenBank/DDBJ databases">
        <authorList>
            <consortium name="PulseNet: The National Subtyping Network for Foodborne Disease Surveillance"/>
            <person name="Tarr C.L."/>
            <person name="Trees E."/>
            <person name="Katz L.S."/>
            <person name="Carleton-Romer H.A."/>
            <person name="Stroika S."/>
            <person name="Kucerova Z."/>
            <person name="Roache K.F."/>
            <person name="Sabol A.L."/>
            <person name="Besser J."/>
            <person name="Gerner-Smidt P."/>
        </authorList>
    </citation>
    <scope>NUCLEOTIDE SEQUENCE [LARGE SCALE GENOMIC DNA]</scope>
    <source>
        <strain evidence="1 31">2015L-6227</strain>
        <strain evidence="3 35">PNUSAL000910</strain>
        <strain evidence="13 34">PNUSAL004402</strain>
    </source>
</reference>
<evidence type="ECO:0000313" key="48">
    <source>
        <dbReference type="Proteomes" id="UP000549379"/>
    </source>
</evidence>
<dbReference type="Proteomes" id="UP000337746">
    <property type="component" value="Unassembled WGS sequence"/>
</dbReference>
<evidence type="ECO:0000313" key="18">
    <source>
        <dbReference type="EMBL" id="ECC1557225.1"/>
    </source>
</evidence>
<reference evidence="38 39" key="4">
    <citation type="submission" date="2019-07" db="EMBL/GenBank/DDBJ databases">
        <authorList>
            <consortium name="GenomeTrakr: Next Generation Sequencing Network for Food Pathogen Tracability"/>
        </authorList>
    </citation>
    <scope>NUCLEOTIDE SEQUENCE [LARGE SCALE GENOMIC DNA]</scope>
    <source>
        <strain evidence="10 48">10B02965A-1</strain>
        <strain evidence="22 42">CFSAN102901</strain>
        <strain evidence="8">FDA00011243</strain>
        <strain evidence="2 29">FDA00013332</strain>
        <strain evidence="6 32">FDA00013853</strain>
        <strain evidence="16 41">FDA00014336</strain>
        <strain evidence="18 38">FDA00014370</strain>
        <strain evidence="17 39">FDA00014392</strain>
        <strain evidence="21">FDA00014739</strain>
        <strain evidence="24">FDA00015054</strain>
        <strain evidence="11 47">FDA1005580-S054-001</strain>
        <strain evidence="44">FDA1090798-S029-001</strain>
        <strain evidence="45">FDA956581-098-004</strain>
        <strain evidence="9 46">FDA960927-006-004</strain>
        <strain evidence="12 49">FLAG-38921</strain>
        <strain evidence="7 30">FLAG-54356</strain>
        <strain evidence="5 37">FSIS31901579</strain>
        <strain evidence="15">MOD1-LS1162</strain>
        <strain evidence="23 43">OSF101448</strain>
        <strain evidence="4 33">VA-WGS-00405</strain>
    </source>
</reference>
<dbReference type="Gene3D" id="3.10.450.50">
    <property type="match status" value="1"/>
</dbReference>